<keyword evidence="9 11" id="KW-0067">ATP-binding</keyword>
<keyword evidence="5 11" id="KW-0547">Nucleotide-binding</keyword>
<comment type="catalytic activity">
    <reaction evidence="1 11">
        <text>Endonucleolytic cleavage of DNA to give random double-stranded fragments with terminal 5'-phosphates, ATP is simultaneously hydrolyzed.</text>
        <dbReference type="EC" id="3.1.21.3"/>
    </reaction>
</comment>
<keyword evidence="6 11" id="KW-0680">Restriction system</keyword>
<dbReference type="Gene3D" id="3.40.50.300">
    <property type="entry name" value="P-loop containing nucleotide triphosphate hydrolases"/>
    <property type="match status" value="3"/>
</dbReference>
<protein>
    <recommendedName>
        <fullName evidence="11">Type I restriction enzyme endonuclease subunit</fullName>
        <shortName evidence="11">R protein</shortName>
        <ecNumber evidence="11">3.1.21.3</ecNumber>
    </recommendedName>
</protein>
<dbReference type="SMART" id="SM00487">
    <property type="entry name" value="DEXDc"/>
    <property type="match status" value="1"/>
</dbReference>
<name>A0A7S6U5G8_9CYAN</name>
<dbReference type="RefSeq" id="WP_200989956.1">
    <property type="nucleotide sequence ID" value="NZ_CP063311.1"/>
</dbReference>
<evidence type="ECO:0000256" key="3">
    <source>
        <dbReference type="ARBA" id="ARBA00011296"/>
    </source>
</evidence>
<dbReference type="PANTHER" id="PTHR30195:SF15">
    <property type="entry name" value="TYPE I RESTRICTION ENZYME HINDI ENDONUCLEASE SUBUNIT"/>
    <property type="match status" value="1"/>
</dbReference>
<dbReference type="InterPro" id="IPR027417">
    <property type="entry name" value="P-loop_NTPase"/>
</dbReference>
<dbReference type="GO" id="GO:0009035">
    <property type="term" value="F:type I site-specific deoxyribonuclease activity"/>
    <property type="evidence" value="ECO:0007669"/>
    <property type="project" value="UniProtKB-EC"/>
</dbReference>
<dbReference type="Proteomes" id="UP000593846">
    <property type="component" value="Chromosome"/>
</dbReference>
<evidence type="ECO:0000256" key="10">
    <source>
        <dbReference type="ARBA" id="ARBA00023125"/>
    </source>
</evidence>
<evidence type="ECO:0000256" key="1">
    <source>
        <dbReference type="ARBA" id="ARBA00000851"/>
    </source>
</evidence>
<dbReference type="SUPFAM" id="SSF52540">
    <property type="entry name" value="P-loop containing nucleoside triphosphate hydrolases"/>
    <property type="match status" value="1"/>
</dbReference>
<sequence length="1074" mass="121135">MNKLKESTVEQATIDWLSELGYTYLNGAEIAPGAPQSDRPEYDDVVLINRLQNALQTINPHIPFQAIQDAIKKITRCETPILNENNRRFHQYLTDGVDVEYQQGGQTQYKKVKIIDFEEINQNDWLVVNQFRVQETGKTARTPDVVIFINGLPIAVMELKNPADENATLKGAFNQLQTYKHDIPCLFPYNEILVISDGTYARVGTLTANWERFMPWRSLDGENIITKQEAELETIIKGIFHQTTILDILQYFIVFEVNEDKIIKKMAGYHQYHAVNKAITATIAATRPDGDRKVGVVWHTQGSGKSLTMAFYSGKLIQQPEMENPTLVILTDRNDLDDQLFTTFSSCIDLLRQTPKQAANRESLTELLKVAAGGIIFTTIQKFAPETGNEYPELSPRRNIVLIADEAHRSQYGLKAKVVVKSAKKDSNQVSYLVPKGKSQLKVADSSSTYNTQGKRQIQEINPEAADIKYGYAKYLRDAIPNAAFVGFTGTPIAQTDKNTTALFGNYIDIYDIQRAVEDEATVKIYYEGRLAKLDLDPSERPKIDSDFEEVTEDEELTTKEKLKSKWARLEALVGAEKRINQIAQDIVTHFENRTAAPELREGKGMIVCMSRRICVDLYNAMIQLKPEWHSEDDRQGVLKVIMTGSAADDQKMQPHIRSKKARKDLAQRFKKADDAFKLVIVRDMWLTGFDAPCLHTLYVDKPMQGHNLMQAIARVNRVFEDKPGGLVVDYLGIAEQLKDALRDYTERDRGETAIDTSIALAVMREKWAIVKAMYDGFDYQKFFTGKATERVSIIPAALNHILGLEDGKQGYTKAVGELSKAFALVSSTDEAIAIRDEVGFFQAIKAAMVKYTTVNGKSPEDIDAAVRQIVSKAIASDQVIDIFTSTGLNQPNISIFSDEFLEEVRGLPHKNLAVETLQKLINEQIKISARKNLIKSRSFREMLENTIKKYQNRAIETAQVIHELILLAKAMKEAQKQGKDLGLTEDEIAFYDALEVNDSAVIILGDHTLKAIARDLVKAIRANLTIDWTVRENVQANLRVKIKRLLKKYGYPPDKQAKAIATVLEQAELIYQS</sequence>
<dbReference type="InterPro" id="IPR051268">
    <property type="entry name" value="Type-I_R_enzyme_R_subunit"/>
</dbReference>
<evidence type="ECO:0000256" key="11">
    <source>
        <dbReference type="RuleBase" id="RU364115"/>
    </source>
</evidence>
<evidence type="ECO:0000256" key="4">
    <source>
        <dbReference type="ARBA" id="ARBA00022722"/>
    </source>
</evidence>
<dbReference type="CDD" id="cd18800">
    <property type="entry name" value="SF2_C_EcoR124I-like"/>
    <property type="match status" value="1"/>
</dbReference>
<dbReference type="InterPro" id="IPR014001">
    <property type="entry name" value="Helicase_ATP-bd"/>
</dbReference>
<evidence type="ECO:0000313" key="13">
    <source>
        <dbReference type="EMBL" id="QOV24436.1"/>
    </source>
</evidence>
<dbReference type="Pfam" id="PF04313">
    <property type="entry name" value="HSDR_N"/>
    <property type="match status" value="1"/>
</dbReference>
<accession>A0A7S6U5G8</accession>
<keyword evidence="8 11" id="KW-0378">Hydrolase</keyword>
<dbReference type="GO" id="GO:0005524">
    <property type="term" value="F:ATP binding"/>
    <property type="evidence" value="ECO:0007669"/>
    <property type="project" value="UniProtKB-KW"/>
</dbReference>
<dbReference type="KEGG" id="aee:IM676_09530"/>
<comment type="function">
    <text evidence="11">Subunit R is required for both nuclease and ATPase activities, but not for modification.</text>
</comment>
<evidence type="ECO:0000256" key="8">
    <source>
        <dbReference type="ARBA" id="ARBA00022801"/>
    </source>
</evidence>
<dbReference type="CDD" id="cd18030">
    <property type="entry name" value="DEXHc_RE_I_HsdR"/>
    <property type="match status" value="1"/>
</dbReference>
<dbReference type="InterPro" id="IPR055180">
    <property type="entry name" value="HsdR_RecA-like_helicase_dom_2"/>
</dbReference>
<dbReference type="REBASE" id="454194">
    <property type="entry name" value="Ael3563ORF9525P"/>
</dbReference>
<evidence type="ECO:0000256" key="6">
    <source>
        <dbReference type="ARBA" id="ARBA00022747"/>
    </source>
</evidence>
<dbReference type="CDD" id="cd22332">
    <property type="entry name" value="HsdR_N"/>
    <property type="match status" value="1"/>
</dbReference>
<evidence type="ECO:0000256" key="5">
    <source>
        <dbReference type="ARBA" id="ARBA00022741"/>
    </source>
</evidence>
<dbReference type="GO" id="GO:0009307">
    <property type="term" value="P:DNA restriction-modification system"/>
    <property type="evidence" value="ECO:0007669"/>
    <property type="project" value="UniProtKB-KW"/>
</dbReference>
<dbReference type="EMBL" id="CP063311">
    <property type="protein sequence ID" value="QOV24436.1"/>
    <property type="molecule type" value="Genomic_DNA"/>
</dbReference>
<dbReference type="EC" id="3.1.21.3" evidence="11"/>
<comment type="subunit">
    <text evidence="3 11">The type I restriction/modification system is composed of three polypeptides R, M and S.</text>
</comment>
<feature type="domain" description="Helicase ATP-binding" evidence="12">
    <location>
        <begin position="262"/>
        <end position="520"/>
    </location>
</feature>
<dbReference type="PANTHER" id="PTHR30195">
    <property type="entry name" value="TYPE I SITE-SPECIFIC DEOXYRIBONUCLEASE PROTEIN SUBUNIT M AND R"/>
    <property type="match status" value="1"/>
</dbReference>
<gene>
    <name evidence="13" type="ORF">IM676_09530</name>
</gene>
<dbReference type="NCBIfam" id="TIGR00348">
    <property type="entry name" value="hsdR"/>
    <property type="match status" value="1"/>
</dbReference>
<keyword evidence="4" id="KW-0540">Nuclease</keyword>
<keyword evidence="7 13" id="KW-0255">Endonuclease</keyword>
<evidence type="ECO:0000313" key="14">
    <source>
        <dbReference type="Proteomes" id="UP000593846"/>
    </source>
</evidence>
<proteinExistence type="inferred from homology"/>
<keyword evidence="14" id="KW-1185">Reference proteome</keyword>
<comment type="similarity">
    <text evidence="2 11">Belongs to the HsdR family.</text>
</comment>
<dbReference type="Gene3D" id="3.90.1570.50">
    <property type="match status" value="1"/>
</dbReference>
<dbReference type="InterPro" id="IPR007409">
    <property type="entry name" value="Restrct_endonuc_type1_HsdR_N"/>
</dbReference>
<dbReference type="InterPro" id="IPR004473">
    <property type="entry name" value="Restrct_endonuc_typeI_HsdR"/>
</dbReference>
<evidence type="ECO:0000256" key="2">
    <source>
        <dbReference type="ARBA" id="ARBA00008598"/>
    </source>
</evidence>
<evidence type="ECO:0000259" key="12">
    <source>
        <dbReference type="SMART" id="SM00487"/>
    </source>
</evidence>
<dbReference type="InterPro" id="IPR040980">
    <property type="entry name" value="SWI2_SNF2"/>
</dbReference>
<reference evidence="14" key="1">
    <citation type="submission" date="2020-10" db="EMBL/GenBank/DDBJ databases">
        <title>Genome-based taxonomic classification of the species Anabaenopsis elenkinii.</title>
        <authorList>
            <person name="Delbaje E."/>
            <person name="Andreote A.P.D."/>
            <person name="Pellegrinetti T.A."/>
            <person name="Cruz R.B."/>
            <person name="Branco L.H.Z."/>
            <person name="Fiore M.F."/>
        </authorList>
    </citation>
    <scope>NUCLEOTIDE SEQUENCE [LARGE SCALE GENOMIC DNA]</scope>
    <source>
        <strain evidence="14">CCIBt3563</strain>
    </source>
</reference>
<organism evidence="13 14">
    <name type="scientific">Anabaenopsis elenkinii CCIBt3563</name>
    <dbReference type="NCBI Taxonomy" id="2779889"/>
    <lineage>
        <taxon>Bacteria</taxon>
        <taxon>Bacillati</taxon>
        <taxon>Cyanobacteriota</taxon>
        <taxon>Cyanophyceae</taxon>
        <taxon>Nostocales</taxon>
        <taxon>Nodulariaceae</taxon>
        <taxon>Anabaenopsis</taxon>
    </lineage>
</organism>
<dbReference type="AlphaFoldDB" id="A0A7S6U5G8"/>
<dbReference type="Pfam" id="PF22679">
    <property type="entry name" value="T1R_D3-like"/>
    <property type="match status" value="1"/>
</dbReference>
<dbReference type="Pfam" id="PF18766">
    <property type="entry name" value="SWI2_SNF2"/>
    <property type="match status" value="1"/>
</dbReference>
<dbReference type="GO" id="GO:0003677">
    <property type="term" value="F:DNA binding"/>
    <property type="evidence" value="ECO:0007669"/>
    <property type="project" value="UniProtKB-KW"/>
</dbReference>
<dbReference type="Pfam" id="PF11867">
    <property type="entry name" value="T1RH-like_C"/>
    <property type="match status" value="1"/>
</dbReference>
<evidence type="ECO:0000256" key="9">
    <source>
        <dbReference type="ARBA" id="ARBA00022840"/>
    </source>
</evidence>
<keyword evidence="10 11" id="KW-0238">DNA-binding</keyword>
<dbReference type="InterPro" id="IPR021810">
    <property type="entry name" value="T1RH-like_C"/>
</dbReference>
<evidence type="ECO:0000256" key="7">
    <source>
        <dbReference type="ARBA" id="ARBA00022759"/>
    </source>
</evidence>